<organism evidence="2 3">
    <name type="scientific">Lachnellula arida</name>
    <dbReference type="NCBI Taxonomy" id="1316785"/>
    <lineage>
        <taxon>Eukaryota</taxon>
        <taxon>Fungi</taxon>
        <taxon>Dikarya</taxon>
        <taxon>Ascomycota</taxon>
        <taxon>Pezizomycotina</taxon>
        <taxon>Leotiomycetes</taxon>
        <taxon>Helotiales</taxon>
        <taxon>Lachnaceae</taxon>
        <taxon>Lachnellula</taxon>
    </lineage>
</organism>
<evidence type="ECO:0000256" key="1">
    <source>
        <dbReference type="SAM" id="MobiDB-lite"/>
    </source>
</evidence>
<dbReference type="PANTHER" id="PTHR31263">
    <property type="entry name" value="CELLULASE FAMILY PROTEIN (AFU_ORTHOLOGUE AFUA_5G14560)"/>
    <property type="match status" value="1"/>
</dbReference>
<dbReference type="AlphaFoldDB" id="A0A8T9B5K3"/>
<feature type="region of interest" description="Disordered" evidence="1">
    <location>
        <begin position="52"/>
        <end position="78"/>
    </location>
</feature>
<dbReference type="EMBL" id="QGMF01000837">
    <property type="protein sequence ID" value="TVY13839.1"/>
    <property type="molecule type" value="Genomic_DNA"/>
</dbReference>
<keyword evidence="3" id="KW-1185">Reference proteome</keyword>
<evidence type="ECO:0000313" key="2">
    <source>
        <dbReference type="EMBL" id="TVY13839.1"/>
    </source>
</evidence>
<name>A0A8T9B5K3_9HELO</name>
<feature type="compositionally biased region" description="Low complexity" evidence="1">
    <location>
        <begin position="60"/>
        <end position="71"/>
    </location>
</feature>
<accession>A0A8T9B5K3</accession>
<dbReference type="OrthoDB" id="442731at2759"/>
<proteinExistence type="predicted"/>
<evidence type="ECO:0000313" key="3">
    <source>
        <dbReference type="Proteomes" id="UP000469559"/>
    </source>
</evidence>
<gene>
    <name evidence="2" type="ORF">LARI1_G008111</name>
</gene>
<reference evidence="2 3" key="1">
    <citation type="submission" date="2018-05" db="EMBL/GenBank/DDBJ databases">
        <title>Whole genome sequencing for identification of molecular markers to develop diagnostic detection tools for the regulated plant pathogen Lachnellula willkommii.</title>
        <authorList>
            <person name="Giroux E."/>
            <person name="Bilodeau G."/>
        </authorList>
    </citation>
    <scope>NUCLEOTIDE SEQUENCE [LARGE SCALE GENOMIC DNA]</scope>
    <source>
        <strain evidence="2 3">CBS 203.66</strain>
    </source>
</reference>
<sequence>MIPEGLGLQSIQNIVSKLSETGFNAVRLTFAIETVDDILDNGGDVTLSDTLTEKQTGHHSPASVSATSSPPNNRSPNHRTLHLSHVETHMTKSASTIHAINPDVLIYFSGLDSDFNIEPAVGSAAQDPSFSFDAADYEWSDEFGFEMREYDESFGLLCCL</sequence>
<comment type="caution">
    <text evidence="2">The sequence shown here is derived from an EMBL/GenBank/DDBJ whole genome shotgun (WGS) entry which is preliminary data.</text>
</comment>
<dbReference type="PANTHER" id="PTHR31263:SF0">
    <property type="entry name" value="CELLULASE FAMILY PROTEIN (AFU_ORTHOLOGUE AFUA_5G14560)"/>
    <property type="match status" value="1"/>
</dbReference>
<protein>
    <submittedName>
        <fullName evidence="2">Uncharacterized protein</fullName>
    </submittedName>
</protein>
<dbReference type="Proteomes" id="UP000469559">
    <property type="component" value="Unassembled WGS sequence"/>
</dbReference>